<dbReference type="InterPro" id="IPR050636">
    <property type="entry name" value="C2H2-ZF_domain-containing"/>
</dbReference>
<feature type="domain" description="C2H2-type" evidence="11">
    <location>
        <begin position="291"/>
        <end position="318"/>
    </location>
</feature>
<feature type="domain" description="C2H2-type" evidence="11">
    <location>
        <begin position="348"/>
        <end position="375"/>
    </location>
</feature>
<dbReference type="Pfam" id="PF07776">
    <property type="entry name" value="zf-AD"/>
    <property type="match status" value="1"/>
</dbReference>
<accession>A0ABN8BCG0</accession>
<sequence length="472" mass="54330">MLSCRICITNKRKLRSIFDSSDGNSFAFMMSSFANVKIIKDTGIREVICKICCQKLIDAYNLKVQIESSEEVLSNAAGLKKVSFGNISDLKSKIDIEIKPKFENIQNNYFENGEIPTFYNNTSIKKIEVTIKNESEPLSVIDFLNNFKADSDPDFNPDSDIDAYAEQSDDEDYRLPLSHRKLAKSKKKSGKLKKENVANSKKVLIKPIFLNDIGVMPTKNIKLKKKLCTNKAREKKYDMCNYCGKMSTSIKTHLLIHTGNRSHKCDICSKAFFTSKNLDLHIKLHNKQKTFKCEKCVASFTTIKLLESHNVSHTDEKTHVCDICKKPFKRRSSLLRHKRIHNIANKCMKCDLCNMSFFTNHGLKHHLRVHTGERPYKCELCSQPYSYKHDFNRHCFNKHGIFLKRRSVYVMNEEVLKRERALMRDLMLKVQGIVKEGEPLNPFEVEGPQAALAFEQAIKALEAKKICVDSNY</sequence>
<dbReference type="InterPro" id="IPR036236">
    <property type="entry name" value="Znf_C2H2_sf"/>
</dbReference>
<evidence type="ECO:0000256" key="5">
    <source>
        <dbReference type="ARBA" id="ARBA00022833"/>
    </source>
</evidence>
<dbReference type="SMART" id="SM00868">
    <property type="entry name" value="zf-AD"/>
    <property type="match status" value="1"/>
</dbReference>
<evidence type="ECO:0000256" key="9">
    <source>
        <dbReference type="PROSITE-ProRule" id="PRU00042"/>
    </source>
</evidence>
<dbReference type="PROSITE" id="PS51915">
    <property type="entry name" value="ZAD"/>
    <property type="match status" value="1"/>
</dbReference>
<evidence type="ECO:0000313" key="14">
    <source>
        <dbReference type="Proteomes" id="UP001153292"/>
    </source>
</evidence>
<evidence type="ECO:0000256" key="4">
    <source>
        <dbReference type="ARBA" id="ARBA00022771"/>
    </source>
</evidence>
<organism evidence="13 14">
    <name type="scientific">Chilo suppressalis</name>
    <name type="common">Asiatic rice borer moth</name>
    <dbReference type="NCBI Taxonomy" id="168631"/>
    <lineage>
        <taxon>Eukaryota</taxon>
        <taxon>Metazoa</taxon>
        <taxon>Ecdysozoa</taxon>
        <taxon>Arthropoda</taxon>
        <taxon>Hexapoda</taxon>
        <taxon>Insecta</taxon>
        <taxon>Pterygota</taxon>
        <taxon>Neoptera</taxon>
        <taxon>Endopterygota</taxon>
        <taxon>Lepidoptera</taxon>
        <taxon>Glossata</taxon>
        <taxon>Ditrysia</taxon>
        <taxon>Pyraloidea</taxon>
        <taxon>Crambidae</taxon>
        <taxon>Crambinae</taxon>
        <taxon>Chilo</taxon>
    </lineage>
</organism>
<keyword evidence="5 10" id="KW-0862">Zinc</keyword>
<dbReference type="PANTHER" id="PTHR47772:SF13">
    <property type="entry name" value="GASTRULA ZINC FINGER PROTEIN XLCGF49.1-LIKE-RELATED"/>
    <property type="match status" value="1"/>
</dbReference>
<dbReference type="PANTHER" id="PTHR47772">
    <property type="entry name" value="ZINC FINGER PROTEIN 200"/>
    <property type="match status" value="1"/>
</dbReference>
<feature type="domain" description="C2H2-type" evidence="11">
    <location>
        <begin position="263"/>
        <end position="290"/>
    </location>
</feature>
<evidence type="ECO:0008006" key="15">
    <source>
        <dbReference type="Google" id="ProtNLM"/>
    </source>
</evidence>
<dbReference type="PROSITE" id="PS50157">
    <property type="entry name" value="ZINC_FINGER_C2H2_2"/>
    <property type="match status" value="4"/>
</dbReference>
<dbReference type="InterPro" id="IPR012934">
    <property type="entry name" value="Znf_AD"/>
</dbReference>
<dbReference type="Pfam" id="PF00096">
    <property type="entry name" value="zf-C2H2"/>
    <property type="match status" value="3"/>
</dbReference>
<keyword evidence="4 9" id="KW-0863">Zinc-finger</keyword>
<comment type="subcellular location">
    <subcellularLocation>
        <location evidence="1">Nucleus</location>
    </subcellularLocation>
</comment>
<feature type="domain" description="ZAD" evidence="12">
    <location>
        <begin position="2"/>
        <end position="76"/>
    </location>
</feature>
<dbReference type="Gene3D" id="3.40.1800.20">
    <property type="match status" value="1"/>
</dbReference>
<evidence type="ECO:0000256" key="1">
    <source>
        <dbReference type="ARBA" id="ARBA00004123"/>
    </source>
</evidence>
<evidence type="ECO:0000256" key="6">
    <source>
        <dbReference type="ARBA" id="ARBA00023015"/>
    </source>
</evidence>
<keyword evidence="3" id="KW-0677">Repeat</keyword>
<evidence type="ECO:0000256" key="7">
    <source>
        <dbReference type="ARBA" id="ARBA00023163"/>
    </source>
</evidence>
<evidence type="ECO:0000256" key="2">
    <source>
        <dbReference type="ARBA" id="ARBA00022723"/>
    </source>
</evidence>
<dbReference type="Gene3D" id="3.30.160.60">
    <property type="entry name" value="Classic Zinc Finger"/>
    <property type="match status" value="4"/>
</dbReference>
<proteinExistence type="predicted"/>
<feature type="binding site" evidence="10">
    <location>
        <position position="49"/>
    </location>
    <ligand>
        <name>Zn(2+)</name>
        <dbReference type="ChEBI" id="CHEBI:29105"/>
    </ligand>
</feature>
<evidence type="ECO:0000259" key="11">
    <source>
        <dbReference type="PROSITE" id="PS50157"/>
    </source>
</evidence>
<evidence type="ECO:0000256" key="3">
    <source>
        <dbReference type="ARBA" id="ARBA00022737"/>
    </source>
</evidence>
<dbReference type="SUPFAM" id="SSF57716">
    <property type="entry name" value="Glucocorticoid receptor-like (DNA-binding domain)"/>
    <property type="match status" value="1"/>
</dbReference>
<protein>
    <recommendedName>
        <fullName evidence="15">Protein krueppel</fullName>
    </recommendedName>
</protein>
<dbReference type="SMART" id="SM00355">
    <property type="entry name" value="ZnF_C2H2"/>
    <property type="match status" value="6"/>
</dbReference>
<gene>
    <name evidence="13" type="ORF">CHILSU_LOCUS11109</name>
</gene>
<evidence type="ECO:0000256" key="10">
    <source>
        <dbReference type="PROSITE-ProRule" id="PRU01263"/>
    </source>
</evidence>
<evidence type="ECO:0000259" key="12">
    <source>
        <dbReference type="PROSITE" id="PS51915"/>
    </source>
</evidence>
<dbReference type="InterPro" id="IPR013087">
    <property type="entry name" value="Znf_C2H2_type"/>
</dbReference>
<evidence type="ECO:0000313" key="13">
    <source>
        <dbReference type="EMBL" id="CAH0407706.1"/>
    </source>
</evidence>
<name>A0ABN8BCG0_CHISP</name>
<dbReference type="EMBL" id="OU963902">
    <property type="protein sequence ID" value="CAH0407706.1"/>
    <property type="molecule type" value="Genomic_DNA"/>
</dbReference>
<dbReference type="SUPFAM" id="SSF57667">
    <property type="entry name" value="beta-beta-alpha zinc fingers"/>
    <property type="match status" value="3"/>
</dbReference>
<evidence type="ECO:0000256" key="8">
    <source>
        <dbReference type="ARBA" id="ARBA00023242"/>
    </source>
</evidence>
<reference evidence="13" key="1">
    <citation type="submission" date="2021-12" db="EMBL/GenBank/DDBJ databases">
        <authorList>
            <person name="King R."/>
        </authorList>
    </citation>
    <scope>NUCLEOTIDE SEQUENCE</scope>
</reference>
<feature type="binding site" evidence="10">
    <location>
        <position position="7"/>
    </location>
    <ligand>
        <name>Zn(2+)</name>
        <dbReference type="ChEBI" id="CHEBI:29105"/>
    </ligand>
</feature>
<keyword evidence="14" id="KW-1185">Reference proteome</keyword>
<feature type="binding site" evidence="10">
    <location>
        <position position="52"/>
    </location>
    <ligand>
        <name>Zn(2+)</name>
        <dbReference type="ChEBI" id="CHEBI:29105"/>
    </ligand>
</feature>
<keyword evidence="2 10" id="KW-0479">Metal-binding</keyword>
<feature type="binding site" evidence="10">
    <location>
        <position position="4"/>
    </location>
    <ligand>
        <name>Zn(2+)</name>
        <dbReference type="ChEBI" id="CHEBI:29105"/>
    </ligand>
</feature>
<keyword evidence="7" id="KW-0804">Transcription</keyword>
<feature type="domain" description="C2H2-type" evidence="11">
    <location>
        <begin position="319"/>
        <end position="346"/>
    </location>
</feature>
<keyword evidence="8" id="KW-0539">Nucleus</keyword>
<dbReference type="Proteomes" id="UP001153292">
    <property type="component" value="Chromosome 9"/>
</dbReference>
<keyword evidence="6" id="KW-0805">Transcription regulation</keyword>
<dbReference type="PROSITE" id="PS00028">
    <property type="entry name" value="ZINC_FINGER_C2H2_1"/>
    <property type="match status" value="5"/>
</dbReference>